<organism evidence="6 7">
    <name type="scientific">Methylocaldum szegediense</name>
    <dbReference type="NCBI Taxonomy" id="73780"/>
    <lineage>
        <taxon>Bacteria</taxon>
        <taxon>Pseudomonadati</taxon>
        <taxon>Pseudomonadota</taxon>
        <taxon>Gammaproteobacteria</taxon>
        <taxon>Methylococcales</taxon>
        <taxon>Methylococcaceae</taxon>
        <taxon>Methylocaldum</taxon>
    </lineage>
</organism>
<dbReference type="InterPro" id="IPR015854">
    <property type="entry name" value="ABC_transpr_LolD-like"/>
</dbReference>
<evidence type="ECO:0000256" key="3">
    <source>
        <dbReference type="ARBA" id="ARBA00022741"/>
    </source>
</evidence>
<dbReference type="PANTHER" id="PTHR24220:SF689">
    <property type="entry name" value="LIPOPROTEIN-RELEASING SYSTEM ATP-BINDING PROTEIN LOLD"/>
    <property type="match status" value="1"/>
</dbReference>
<dbReference type="PANTHER" id="PTHR24220">
    <property type="entry name" value="IMPORT ATP-BINDING PROTEIN"/>
    <property type="match status" value="1"/>
</dbReference>
<dbReference type="InterPro" id="IPR003593">
    <property type="entry name" value="AAA+_ATPase"/>
</dbReference>
<dbReference type="PROSITE" id="PS00211">
    <property type="entry name" value="ABC_TRANSPORTER_1"/>
    <property type="match status" value="1"/>
</dbReference>
<dbReference type="Proteomes" id="UP001162030">
    <property type="component" value="Chromosome"/>
</dbReference>
<dbReference type="GO" id="GO:0005524">
    <property type="term" value="F:ATP binding"/>
    <property type="evidence" value="ECO:0007669"/>
    <property type="project" value="UniProtKB-KW"/>
</dbReference>
<dbReference type="RefSeq" id="WP_026611574.1">
    <property type="nucleotide sequence ID" value="NZ_OX458333.1"/>
</dbReference>
<reference evidence="6 7" key="1">
    <citation type="submission" date="2023-03" db="EMBL/GenBank/DDBJ databases">
        <authorList>
            <person name="Pearce D."/>
        </authorList>
    </citation>
    <scope>NUCLEOTIDE SEQUENCE [LARGE SCALE GENOMIC DNA]</scope>
    <source>
        <strain evidence="6">Msz</strain>
    </source>
</reference>
<dbReference type="SMART" id="SM00382">
    <property type="entry name" value="AAA"/>
    <property type="match status" value="1"/>
</dbReference>
<evidence type="ECO:0000313" key="7">
    <source>
        <dbReference type="Proteomes" id="UP001162030"/>
    </source>
</evidence>
<dbReference type="Pfam" id="PF00005">
    <property type="entry name" value="ABC_tran"/>
    <property type="match status" value="1"/>
</dbReference>
<keyword evidence="4 6" id="KW-0067">ATP-binding</keyword>
<dbReference type="EMBL" id="OX458333">
    <property type="protein sequence ID" value="CAI8849671.1"/>
    <property type="molecule type" value="Genomic_DNA"/>
</dbReference>
<keyword evidence="2" id="KW-0813">Transport</keyword>
<dbReference type="SUPFAM" id="SSF52540">
    <property type="entry name" value="P-loop containing nucleoside triphosphate hydrolases"/>
    <property type="match status" value="1"/>
</dbReference>
<evidence type="ECO:0000259" key="5">
    <source>
        <dbReference type="PROSITE" id="PS50893"/>
    </source>
</evidence>
<dbReference type="InterPro" id="IPR027417">
    <property type="entry name" value="P-loop_NTPase"/>
</dbReference>
<protein>
    <submittedName>
        <fullName evidence="6">ABC transport system ATP-binding protein</fullName>
    </submittedName>
</protein>
<gene>
    <name evidence="6" type="ORF">MSZNOR_2484</name>
</gene>
<dbReference type="PROSITE" id="PS50893">
    <property type="entry name" value="ABC_TRANSPORTER_2"/>
    <property type="match status" value="1"/>
</dbReference>
<keyword evidence="7" id="KW-1185">Reference proteome</keyword>
<proteinExistence type="inferred from homology"/>
<feature type="domain" description="ABC transporter" evidence="5">
    <location>
        <begin position="10"/>
        <end position="246"/>
    </location>
</feature>
<accession>A0ABM9I2N3</accession>
<comment type="similarity">
    <text evidence="1">Belongs to the ABC transporter superfamily.</text>
</comment>
<dbReference type="InterPro" id="IPR017911">
    <property type="entry name" value="MacB-like_ATP-bd"/>
</dbReference>
<dbReference type="InterPro" id="IPR003439">
    <property type="entry name" value="ABC_transporter-like_ATP-bd"/>
</dbReference>
<dbReference type="Gene3D" id="3.40.50.300">
    <property type="entry name" value="P-loop containing nucleotide triphosphate hydrolases"/>
    <property type="match status" value="1"/>
</dbReference>
<evidence type="ECO:0000256" key="2">
    <source>
        <dbReference type="ARBA" id="ARBA00022448"/>
    </source>
</evidence>
<evidence type="ECO:0000256" key="4">
    <source>
        <dbReference type="ARBA" id="ARBA00022840"/>
    </source>
</evidence>
<name>A0ABM9I2N3_9GAMM</name>
<dbReference type="InterPro" id="IPR017871">
    <property type="entry name" value="ABC_transporter-like_CS"/>
</dbReference>
<sequence length="246" mass="27137">MSRNGAPLLVELRQVGKIYYLGESRITALKGVNLSIHRGEFVAVWGPSGSGKSTLCNLIGLLDTCSSGTVRFEGQDVGALSDDQRSELRNRAIGFVFQSFNLIPVLSALENVMLPLQIAGVSTARAKRAARKRLAEVGLDDHEAHRPAKLSGGQQQRVAIARALVTDPALVIADEPTANLDSENALRITELMRRLNSDNGTTFVFSTHDQRLLERVERQILMRDGEIIDDRSPDRLELRLDRSVRL</sequence>
<keyword evidence="3" id="KW-0547">Nucleotide-binding</keyword>
<evidence type="ECO:0000313" key="6">
    <source>
        <dbReference type="EMBL" id="CAI8849671.1"/>
    </source>
</evidence>
<dbReference type="CDD" id="cd03255">
    <property type="entry name" value="ABC_MJ0796_LolCDE_FtsE"/>
    <property type="match status" value="1"/>
</dbReference>
<evidence type="ECO:0000256" key="1">
    <source>
        <dbReference type="ARBA" id="ARBA00005417"/>
    </source>
</evidence>